<dbReference type="InterPro" id="IPR033453">
    <property type="entry name" value="Glyco_hydro_30_TIM-barrel"/>
</dbReference>
<feature type="domain" description="Glycosyl hydrolase family 30 TIM-barrel" evidence="8">
    <location>
        <begin position="104"/>
        <end position="449"/>
    </location>
</feature>
<evidence type="ECO:0000259" key="8">
    <source>
        <dbReference type="Pfam" id="PF02055"/>
    </source>
</evidence>
<evidence type="ECO:0000256" key="2">
    <source>
        <dbReference type="ARBA" id="ARBA00005382"/>
    </source>
</evidence>
<dbReference type="PANTHER" id="PTHR11069">
    <property type="entry name" value="GLUCOSYLCERAMIDASE"/>
    <property type="match status" value="1"/>
</dbReference>
<keyword evidence="6" id="KW-0443">Lipid metabolism</keyword>
<proteinExistence type="inferred from homology"/>
<reference evidence="11" key="1">
    <citation type="submission" date="2021-02" db="EMBL/GenBank/DDBJ databases">
        <authorList>
            <person name="Nowell W R."/>
        </authorList>
    </citation>
    <scope>NUCLEOTIDE SEQUENCE</scope>
</reference>
<dbReference type="EMBL" id="CAJNOK010017386">
    <property type="protein sequence ID" value="CAF1262995.1"/>
    <property type="molecule type" value="Genomic_DNA"/>
</dbReference>
<feature type="domain" description="Glycosyl hydrolase family 30 beta sandwich" evidence="9">
    <location>
        <begin position="452"/>
        <end position="522"/>
    </location>
</feature>
<comment type="similarity">
    <text evidence="2 6">Belongs to the glycosyl hydrolase 30 family.</text>
</comment>
<keyword evidence="6" id="KW-0326">Glycosidase</keyword>
<dbReference type="Pfam" id="PF17189">
    <property type="entry name" value="Glyco_hydro_30C"/>
    <property type="match status" value="1"/>
</dbReference>
<dbReference type="EMBL" id="CAJOBA010038940">
    <property type="protein sequence ID" value="CAF4069421.1"/>
    <property type="molecule type" value="Genomic_DNA"/>
</dbReference>
<dbReference type="PRINTS" id="PR00843">
    <property type="entry name" value="GLHYDRLASE30"/>
</dbReference>
<dbReference type="SUPFAM" id="SSF51445">
    <property type="entry name" value="(Trans)glycosidases"/>
    <property type="match status" value="1"/>
</dbReference>
<comment type="caution">
    <text evidence="11">The sequence shown here is derived from an EMBL/GenBank/DDBJ whole genome shotgun (WGS) entry which is preliminary data.</text>
</comment>
<keyword evidence="4 7" id="KW-0732">Signal</keyword>
<dbReference type="Pfam" id="PF02055">
    <property type="entry name" value="Glyco_hydro_30"/>
    <property type="match status" value="1"/>
</dbReference>
<keyword evidence="14" id="KW-1185">Reference proteome</keyword>
<evidence type="ECO:0000313" key="12">
    <source>
        <dbReference type="EMBL" id="CAF4069421.1"/>
    </source>
</evidence>
<feature type="chain" id="PRO_5035604998" description="Glucosylceramidase" evidence="7">
    <location>
        <begin position="23"/>
        <end position="534"/>
    </location>
</feature>
<dbReference type="PANTHER" id="PTHR11069:SF23">
    <property type="entry name" value="LYSOSOMAL ACID GLUCOSYLCERAMIDASE"/>
    <property type="match status" value="1"/>
</dbReference>
<accession>A0A815GM51</accession>
<evidence type="ECO:0000256" key="4">
    <source>
        <dbReference type="ARBA" id="ARBA00022729"/>
    </source>
</evidence>
<gene>
    <name evidence="11" type="ORF">GPM918_LOCUS30475</name>
    <name evidence="10" type="ORF">OVA965_LOCUS26822</name>
    <name evidence="13" type="ORF">SRO942_LOCUS31085</name>
    <name evidence="12" type="ORF">TMI583_LOCUS27563</name>
</gene>
<dbReference type="OrthoDB" id="2160638at2759"/>
<dbReference type="GO" id="GO:0006680">
    <property type="term" value="P:glucosylceramide catabolic process"/>
    <property type="evidence" value="ECO:0007669"/>
    <property type="project" value="TreeGrafter"/>
</dbReference>
<evidence type="ECO:0000256" key="6">
    <source>
        <dbReference type="RuleBase" id="RU361188"/>
    </source>
</evidence>
<sequence length="534" mass="60939">MSCHSILYIVVFLALWINCSTAQSPCDIMTFKYGNVCQCTEKYCDTITPLGIIPKLQAALYESTSEHAETHRLTKLTNLQFQKQINPNITSLVQIDYTTKYQTILGFGGAFTDSASIVAHQLSENLQSKLLAQYFGEDGLNYNIGRIPMGGCDFSTYFYTYAPIWNDFELNNFSIAMDLSTKIPFIKSAISMSNETIYFFGSPWYGPDWLKNSSNPIGTLNGVAGDKYHETWARYFSKFIEAYNSEGIPIWGITTQNEYGQVKDFAGLFYTTEQLADFLRIDLGPELRKNHPTVKIMTYDDDMVLLFSKIDKMIKRNNSIIQYIDGIAVHWYATEDMTFPDFYELFITKFEYPQFFYFPSEACEGYMKINQGPRLGMWKRGIHYALSIIGDLLVGASGWTDWNIVLDLEGGPNHVQNFVDSPIIANTTSGTVFYKNPMYYAMGHFSKFIPRDSVRIGMKILKTETASTLFETLKIISFLTPNNQMVIVALNHDLIFTQRIQILDPNQGYLTLTLLPESVQTIIYDVESRSHLFS</sequence>
<comment type="catalytic activity">
    <reaction evidence="1">
        <text>a beta-D-glucosyl-(1&lt;-&gt;1')-N-acylsphing-4-enine + H2O = an N-acylsphing-4-enine + D-glucose</text>
        <dbReference type="Rhea" id="RHEA:13269"/>
        <dbReference type="ChEBI" id="CHEBI:4167"/>
        <dbReference type="ChEBI" id="CHEBI:15377"/>
        <dbReference type="ChEBI" id="CHEBI:22801"/>
        <dbReference type="ChEBI" id="CHEBI:52639"/>
        <dbReference type="EC" id="3.2.1.45"/>
    </reaction>
    <physiologicalReaction direction="left-to-right" evidence="1">
        <dbReference type="Rhea" id="RHEA:13270"/>
    </physiologicalReaction>
</comment>
<evidence type="ECO:0000313" key="13">
    <source>
        <dbReference type="EMBL" id="CAF4203665.1"/>
    </source>
</evidence>
<feature type="signal peptide" evidence="7">
    <location>
        <begin position="1"/>
        <end position="22"/>
    </location>
</feature>
<evidence type="ECO:0000256" key="7">
    <source>
        <dbReference type="SAM" id="SignalP"/>
    </source>
</evidence>
<evidence type="ECO:0000256" key="5">
    <source>
        <dbReference type="ARBA" id="ARBA00022801"/>
    </source>
</evidence>
<dbReference type="EC" id="3.2.1.45" evidence="3 6"/>
<dbReference type="InterPro" id="IPR001139">
    <property type="entry name" value="Glyco_hydro_30"/>
</dbReference>
<keyword evidence="6" id="KW-0746">Sphingolipid metabolism</keyword>
<keyword evidence="5 6" id="KW-0378">Hydrolase</keyword>
<dbReference type="Proteomes" id="UP000681722">
    <property type="component" value="Unassembled WGS sequence"/>
</dbReference>
<dbReference type="Gene3D" id="3.20.20.80">
    <property type="entry name" value="Glycosidases"/>
    <property type="match status" value="1"/>
</dbReference>
<dbReference type="Proteomes" id="UP000677228">
    <property type="component" value="Unassembled WGS sequence"/>
</dbReference>
<dbReference type="EMBL" id="CAJOBC010059280">
    <property type="protein sequence ID" value="CAF4203665.1"/>
    <property type="molecule type" value="Genomic_DNA"/>
</dbReference>
<evidence type="ECO:0000259" key="9">
    <source>
        <dbReference type="Pfam" id="PF17189"/>
    </source>
</evidence>
<dbReference type="InterPro" id="IPR017853">
    <property type="entry name" value="GH"/>
</dbReference>
<organism evidence="11 14">
    <name type="scientific">Didymodactylos carnosus</name>
    <dbReference type="NCBI Taxonomy" id="1234261"/>
    <lineage>
        <taxon>Eukaryota</taxon>
        <taxon>Metazoa</taxon>
        <taxon>Spiralia</taxon>
        <taxon>Gnathifera</taxon>
        <taxon>Rotifera</taxon>
        <taxon>Eurotatoria</taxon>
        <taxon>Bdelloidea</taxon>
        <taxon>Philodinida</taxon>
        <taxon>Philodinidae</taxon>
        <taxon>Didymodactylos</taxon>
    </lineage>
</organism>
<evidence type="ECO:0000313" key="11">
    <source>
        <dbReference type="EMBL" id="CAF1341930.1"/>
    </source>
</evidence>
<dbReference type="InterPro" id="IPR033452">
    <property type="entry name" value="GH30_C"/>
</dbReference>
<dbReference type="AlphaFoldDB" id="A0A815GM51"/>
<evidence type="ECO:0000313" key="10">
    <source>
        <dbReference type="EMBL" id="CAF1262995.1"/>
    </source>
</evidence>
<dbReference type="EMBL" id="CAJNOQ010014455">
    <property type="protein sequence ID" value="CAF1341930.1"/>
    <property type="molecule type" value="Genomic_DNA"/>
</dbReference>
<name>A0A815GM51_9BILA</name>
<dbReference type="GO" id="GO:0004348">
    <property type="term" value="F:glucosylceramidase activity"/>
    <property type="evidence" value="ECO:0007669"/>
    <property type="project" value="UniProtKB-EC"/>
</dbReference>
<protein>
    <recommendedName>
        <fullName evidence="3 6">Glucosylceramidase</fullName>
        <ecNumber evidence="3 6">3.2.1.45</ecNumber>
    </recommendedName>
</protein>
<evidence type="ECO:0000313" key="14">
    <source>
        <dbReference type="Proteomes" id="UP000663829"/>
    </source>
</evidence>
<evidence type="ECO:0000256" key="3">
    <source>
        <dbReference type="ARBA" id="ARBA00012658"/>
    </source>
</evidence>
<dbReference type="Proteomes" id="UP000663829">
    <property type="component" value="Unassembled WGS sequence"/>
</dbReference>
<evidence type="ECO:0000256" key="1">
    <source>
        <dbReference type="ARBA" id="ARBA00001013"/>
    </source>
</evidence>
<dbReference type="GO" id="GO:0016020">
    <property type="term" value="C:membrane"/>
    <property type="evidence" value="ECO:0007669"/>
    <property type="project" value="GOC"/>
</dbReference>
<dbReference type="Proteomes" id="UP000682733">
    <property type="component" value="Unassembled WGS sequence"/>
</dbReference>